<dbReference type="PANTHER" id="PTHR42928">
    <property type="entry name" value="TRICARBOXYLATE-BINDING PROTEIN"/>
    <property type="match status" value="1"/>
</dbReference>
<keyword evidence="3" id="KW-1185">Reference proteome</keyword>
<dbReference type="Gene3D" id="3.40.190.10">
    <property type="entry name" value="Periplasmic binding protein-like II"/>
    <property type="match status" value="1"/>
</dbReference>
<comment type="similarity">
    <text evidence="1">Belongs to the UPF0065 (bug) family.</text>
</comment>
<dbReference type="Pfam" id="PF03401">
    <property type="entry name" value="TctC"/>
    <property type="match status" value="1"/>
</dbReference>
<protein>
    <submittedName>
        <fullName evidence="2">Tricarboxylate transport protein TctC</fullName>
    </submittedName>
</protein>
<proteinExistence type="inferred from homology"/>
<accession>A0A0U1KUK2</accession>
<evidence type="ECO:0000256" key="1">
    <source>
        <dbReference type="ARBA" id="ARBA00006987"/>
    </source>
</evidence>
<dbReference type="PANTHER" id="PTHR42928:SF5">
    <property type="entry name" value="BLR1237 PROTEIN"/>
    <property type="match status" value="1"/>
</dbReference>
<organism evidence="2 3">
    <name type="scientific">Sporomusa ovata</name>
    <dbReference type="NCBI Taxonomy" id="2378"/>
    <lineage>
        <taxon>Bacteria</taxon>
        <taxon>Bacillati</taxon>
        <taxon>Bacillota</taxon>
        <taxon>Negativicutes</taxon>
        <taxon>Selenomonadales</taxon>
        <taxon>Sporomusaceae</taxon>
        <taxon>Sporomusa</taxon>
    </lineage>
</organism>
<dbReference type="EMBL" id="CTRP01000003">
    <property type="protein sequence ID" value="CQR70809.1"/>
    <property type="molecule type" value="Genomic_DNA"/>
</dbReference>
<dbReference type="Proteomes" id="UP000049855">
    <property type="component" value="Unassembled WGS sequence"/>
</dbReference>
<evidence type="ECO:0000313" key="3">
    <source>
        <dbReference type="Proteomes" id="UP000049855"/>
    </source>
</evidence>
<evidence type="ECO:0000313" key="2">
    <source>
        <dbReference type="EMBL" id="CQR70809.1"/>
    </source>
</evidence>
<name>A0A0U1KUK2_9FIRM</name>
<dbReference type="InterPro" id="IPR042100">
    <property type="entry name" value="Bug_dom1"/>
</dbReference>
<dbReference type="InterPro" id="IPR005064">
    <property type="entry name" value="BUG"/>
</dbReference>
<gene>
    <name evidence="2" type="ORF">SpAn4DRAFT_1787</name>
</gene>
<sequence>MTKDKGFLVLGVLFLSMAMIMGGCTMGARESVAAEQYPSKPITIIVPSAAGGGSDLMARALEKSAYKHLGQPLVVVDMPGGGATLGMNELAGAKPDGYTIGVVATSAILQPLIGQTRYHYPSALEPLVNVVSSPVVVVCLTDKPWKNLIELVSYAKQHPGEIKFGHSGLGTSVHVTEETFAREAGITIKQVPFRGGESEALAALLGGHVQLIGVYNPAVIKEHVKSGTIRILGVAEENRLTLPGFEDVPTFKEQGINVAFNFWTGIAAPKEMPLAEKARLADGLREMVNDPEFKENMEKLGMSVHYLGPEDFGDRWIADNKKLTKIVKETGIAELIAAQKN</sequence>
<dbReference type="PROSITE" id="PS51257">
    <property type="entry name" value="PROKAR_LIPOPROTEIN"/>
    <property type="match status" value="1"/>
</dbReference>
<reference evidence="3" key="1">
    <citation type="submission" date="2015-03" db="EMBL/GenBank/DDBJ databases">
        <authorList>
            <person name="Nijsse Bart"/>
        </authorList>
    </citation>
    <scope>NUCLEOTIDE SEQUENCE [LARGE SCALE GENOMIC DNA]</scope>
</reference>
<dbReference type="PIRSF" id="PIRSF017082">
    <property type="entry name" value="YflP"/>
    <property type="match status" value="1"/>
</dbReference>
<dbReference type="Gene3D" id="3.40.190.150">
    <property type="entry name" value="Bordetella uptake gene, domain 1"/>
    <property type="match status" value="1"/>
</dbReference>
<dbReference type="CDD" id="cd07012">
    <property type="entry name" value="PBP2_Bug_TTT"/>
    <property type="match status" value="1"/>
</dbReference>
<dbReference type="AlphaFoldDB" id="A0A0U1KUK2"/>